<dbReference type="Gene3D" id="3.40.50.360">
    <property type="match status" value="1"/>
</dbReference>
<evidence type="ECO:0000313" key="2">
    <source>
        <dbReference type="EMBL" id="MEA5140425.1"/>
    </source>
</evidence>
<dbReference type="Proteomes" id="UP001302949">
    <property type="component" value="Unassembled WGS sequence"/>
</dbReference>
<accession>A0ABU5QC64</accession>
<dbReference type="SUPFAM" id="SSF52218">
    <property type="entry name" value="Flavoproteins"/>
    <property type="match status" value="1"/>
</dbReference>
<dbReference type="EC" id="1.-.-.-" evidence="2"/>
<dbReference type="InterPro" id="IPR005025">
    <property type="entry name" value="FMN_Rdtase-like_dom"/>
</dbReference>
<dbReference type="Pfam" id="PF03358">
    <property type="entry name" value="FMN_red"/>
    <property type="match status" value="1"/>
</dbReference>
<dbReference type="RefSeq" id="WP_323297579.1">
    <property type="nucleotide sequence ID" value="NZ_JAYFUM010000017.1"/>
</dbReference>
<name>A0ABU5QC64_9BACT</name>
<evidence type="ECO:0000259" key="1">
    <source>
        <dbReference type="Pfam" id="PF03358"/>
    </source>
</evidence>
<gene>
    <name evidence="2" type="ORF">VB248_14835</name>
</gene>
<dbReference type="GO" id="GO:0016491">
    <property type="term" value="F:oxidoreductase activity"/>
    <property type="evidence" value="ECO:0007669"/>
    <property type="project" value="UniProtKB-KW"/>
</dbReference>
<evidence type="ECO:0000313" key="3">
    <source>
        <dbReference type="Proteomes" id="UP001302949"/>
    </source>
</evidence>
<reference evidence="2 3" key="1">
    <citation type="submission" date="2023-12" db="EMBL/GenBank/DDBJ databases">
        <title>Novel species of the genus Arcicella isolated from rivers.</title>
        <authorList>
            <person name="Lu H."/>
        </authorList>
    </citation>
    <scope>NUCLEOTIDE SEQUENCE [LARGE SCALE GENOMIC DNA]</scope>
    <source>
        <strain evidence="2 3">KCTC 23307</strain>
    </source>
</reference>
<organism evidence="2 3">
    <name type="scientific">Arcicella rigui</name>
    <dbReference type="NCBI Taxonomy" id="797020"/>
    <lineage>
        <taxon>Bacteria</taxon>
        <taxon>Pseudomonadati</taxon>
        <taxon>Bacteroidota</taxon>
        <taxon>Cytophagia</taxon>
        <taxon>Cytophagales</taxon>
        <taxon>Flectobacillaceae</taxon>
        <taxon>Arcicella</taxon>
    </lineage>
</organism>
<keyword evidence="2" id="KW-0560">Oxidoreductase</keyword>
<sequence length="194" mass="21520">MNITIIATSPRKNSNSLRFSNYLKKVFLASSTSSEVSVVDFHHFDIPAVGRGTVNKEALTDFQAELIGAWEKADLVVFVTPEYNWTVNGDLLNALHQLGGKDFMHLFNNKVFALAGVSSGRGGKIPCLELTTVINKIINFTNQYSVVSARIYESHETHKNLDDNADSVGNTIYETTVKAFVDYSLAVAERWVTK</sequence>
<protein>
    <submittedName>
        <fullName evidence="2">NAD(P)H-dependent oxidoreductase</fullName>
        <ecNumber evidence="2">1.-.-.-</ecNumber>
    </submittedName>
</protein>
<feature type="domain" description="NADPH-dependent FMN reductase-like" evidence="1">
    <location>
        <begin position="1"/>
        <end position="139"/>
    </location>
</feature>
<dbReference type="EMBL" id="JAYFUM010000017">
    <property type="protein sequence ID" value="MEA5140425.1"/>
    <property type="molecule type" value="Genomic_DNA"/>
</dbReference>
<comment type="caution">
    <text evidence="2">The sequence shown here is derived from an EMBL/GenBank/DDBJ whole genome shotgun (WGS) entry which is preliminary data.</text>
</comment>
<dbReference type="InterPro" id="IPR029039">
    <property type="entry name" value="Flavoprotein-like_sf"/>
</dbReference>
<proteinExistence type="predicted"/>
<keyword evidence="3" id="KW-1185">Reference proteome</keyword>